<dbReference type="CDD" id="cd08267">
    <property type="entry name" value="MDR1"/>
    <property type="match status" value="1"/>
</dbReference>
<dbReference type="SMART" id="SM00829">
    <property type="entry name" value="PKS_ER"/>
    <property type="match status" value="1"/>
</dbReference>
<keyword evidence="3" id="KW-1185">Reference proteome</keyword>
<name>A0A0M2HQ20_9MICO</name>
<evidence type="ECO:0000313" key="3">
    <source>
        <dbReference type="Proteomes" id="UP000033900"/>
    </source>
</evidence>
<dbReference type="SUPFAM" id="SSF50129">
    <property type="entry name" value="GroES-like"/>
    <property type="match status" value="1"/>
</dbReference>
<feature type="domain" description="Enoyl reductase (ER)" evidence="1">
    <location>
        <begin position="14"/>
        <end position="328"/>
    </location>
</feature>
<comment type="caution">
    <text evidence="2">The sequence shown here is derived from an EMBL/GenBank/DDBJ whole genome shotgun (WGS) entry which is preliminary data.</text>
</comment>
<dbReference type="Gene3D" id="3.90.180.10">
    <property type="entry name" value="Medium-chain alcohol dehydrogenases, catalytic domain"/>
    <property type="match status" value="1"/>
</dbReference>
<dbReference type="GO" id="GO:0004315">
    <property type="term" value="F:3-oxoacyl-[acyl-carrier-protein] synthase activity"/>
    <property type="evidence" value="ECO:0007669"/>
    <property type="project" value="UniProtKB-EC"/>
</dbReference>
<dbReference type="PATRIC" id="fig|273678.4.peg.938"/>
<evidence type="ECO:0000259" key="1">
    <source>
        <dbReference type="SMART" id="SM00829"/>
    </source>
</evidence>
<proteinExistence type="predicted"/>
<dbReference type="STRING" id="273678.RS84_00943"/>
<dbReference type="InterPro" id="IPR013154">
    <property type="entry name" value="ADH-like_N"/>
</dbReference>
<dbReference type="SUPFAM" id="SSF51735">
    <property type="entry name" value="NAD(P)-binding Rossmann-fold domains"/>
    <property type="match status" value="1"/>
</dbReference>
<dbReference type="RefSeq" id="WP_052676214.1">
    <property type="nucleotide sequence ID" value="NZ_JYJB01000006.1"/>
</dbReference>
<protein>
    <submittedName>
        <fullName evidence="2">Phthiocerol synthesis polyketide synthase type I PpsC</fullName>
        <ecNumber evidence="2">2.3.1.41</ecNumber>
    </submittedName>
</protein>
<dbReference type="InterPro" id="IPR036291">
    <property type="entry name" value="NAD(P)-bd_dom_sf"/>
</dbReference>
<dbReference type="PANTHER" id="PTHR44013">
    <property type="entry name" value="ZINC-TYPE ALCOHOL DEHYDROGENASE-LIKE PROTEIN C16A3.02C"/>
    <property type="match status" value="1"/>
</dbReference>
<dbReference type="InterPro" id="IPR020843">
    <property type="entry name" value="ER"/>
</dbReference>
<dbReference type="InterPro" id="IPR052733">
    <property type="entry name" value="Chloroplast_QOR"/>
</dbReference>
<dbReference type="Gene3D" id="3.40.50.720">
    <property type="entry name" value="NAD(P)-binding Rossmann-like Domain"/>
    <property type="match status" value="1"/>
</dbReference>
<dbReference type="EMBL" id="JYJB01000006">
    <property type="protein sequence ID" value="KJL48776.1"/>
    <property type="molecule type" value="Genomic_DNA"/>
</dbReference>
<dbReference type="InterPro" id="IPR011032">
    <property type="entry name" value="GroES-like_sf"/>
</dbReference>
<gene>
    <name evidence="2" type="primary">ppsC</name>
    <name evidence="2" type="ORF">RS84_00943</name>
</gene>
<dbReference type="GO" id="GO:0016491">
    <property type="term" value="F:oxidoreductase activity"/>
    <property type="evidence" value="ECO:0007669"/>
    <property type="project" value="InterPro"/>
</dbReference>
<dbReference type="PANTHER" id="PTHR44013:SF1">
    <property type="entry name" value="ZINC-TYPE ALCOHOL DEHYDROGENASE-LIKE PROTEIN C16A3.02C"/>
    <property type="match status" value="1"/>
</dbReference>
<dbReference type="Pfam" id="PF13602">
    <property type="entry name" value="ADH_zinc_N_2"/>
    <property type="match status" value="1"/>
</dbReference>
<organism evidence="2 3">
    <name type="scientific">Microbacterium hydrocarbonoxydans</name>
    <dbReference type="NCBI Taxonomy" id="273678"/>
    <lineage>
        <taxon>Bacteria</taxon>
        <taxon>Bacillati</taxon>
        <taxon>Actinomycetota</taxon>
        <taxon>Actinomycetes</taxon>
        <taxon>Micrococcales</taxon>
        <taxon>Microbacteriaceae</taxon>
        <taxon>Microbacterium</taxon>
    </lineage>
</organism>
<reference evidence="2 3" key="1">
    <citation type="submission" date="2015-02" db="EMBL/GenBank/DDBJ databases">
        <title>Draft genome sequences of ten Microbacterium spp. with emphasis on heavy metal contaminated environments.</title>
        <authorList>
            <person name="Corretto E."/>
        </authorList>
    </citation>
    <scope>NUCLEOTIDE SEQUENCE [LARGE SCALE GENOMIC DNA]</scope>
    <source>
        <strain evidence="2 3">SA35</strain>
    </source>
</reference>
<dbReference type="EC" id="2.3.1.41" evidence="2"/>
<dbReference type="Proteomes" id="UP000033900">
    <property type="component" value="Unassembled WGS sequence"/>
</dbReference>
<keyword evidence="2" id="KW-0808">Transferase</keyword>
<dbReference type="OrthoDB" id="9790818at2"/>
<accession>A0A0M2HQ20</accession>
<sequence>MTESMRAWRNESYGPAAGVRLERVPIPVPRTGEVLLRMRATALNAGDVRLMQGDPLLVRPVFGLTRPKHPIRGMDAVGEVVQAGPHVIGVEIGDIVVGELQGGGGLGEYAAVSAARVQPVPPGVDERDAVTLPISGGTAWQALDIAGVGLRRRAERVLVIGASGGVGTFAVQFAALRGAEVWASCAERNRALVERLGAVRTLDHRREPLSAIPGRHFDAVIDVAGGIDLRDLQRLVRDDGTIVLVTGDGGHVLGPIPRMLKAAFLSIGGGPGIRSLAATNRPEVITKMLELLAAGRFAPVVEREYSFDEADAALARIEEGHVVGKLVVRVS</sequence>
<keyword evidence="2" id="KW-0012">Acyltransferase</keyword>
<dbReference type="AlphaFoldDB" id="A0A0M2HQ20"/>
<evidence type="ECO:0000313" key="2">
    <source>
        <dbReference type="EMBL" id="KJL48776.1"/>
    </source>
</evidence>
<dbReference type="Pfam" id="PF08240">
    <property type="entry name" value="ADH_N"/>
    <property type="match status" value="1"/>
</dbReference>